<feature type="transmembrane region" description="Helical" evidence="1">
    <location>
        <begin position="150"/>
        <end position="170"/>
    </location>
</feature>
<name>A0A3D9I5W9_9BACL</name>
<feature type="transmembrane region" description="Helical" evidence="1">
    <location>
        <begin position="84"/>
        <end position="106"/>
    </location>
</feature>
<dbReference type="OrthoDB" id="2313863at2"/>
<dbReference type="Pfam" id="PF13346">
    <property type="entry name" value="ABC2_membrane_5"/>
    <property type="match status" value="1"/>
</dbReference>
<keyword evidence="1" id="KW-0472">Membrane</keyword>
<dbReference type="RefSeq" id="WP_116064805.1">
    <property type="nucleotide sequence ID" value="NZ_QRDZ01000037.1"/>
</dbReference>
<evidence type="ECO:0000256" key="1">
    <source>
        <dbReference type="SAM" id="Phobius"/>
    </source>
</evidence>
<feature type="transmembrane region" description="Helical" evidence="1">
    <location>
        <begin position="118"/>
        <end position="138"/>
    </location>
</feature>
<feature type="transmembrane region" description="Helical" evidence="1">
    <location>
        <begin position="17"/>
        <end position="34"/>
    </location>
</feature>
<keyword evidence="1" id="KW-0812">Transmembrane</keyword>
<dbReference type="Proteomes" id="UP000256977">
    <property type="component" value="Unassembled WGS sequence"/>
</dbReference>
<dbReference type="AlphaFoldDB" id="A0A3D9I5W9"/>
<organism evidence="2 3">
    <name type="scientific">Cohnella phaseoli</name>
    <dbReference type="NCBI Taxonomy" id="456490"/>
    <lineage>
        <taxon>Bacteria</taxon>
        <taxon>Bacillati</taxon>
        <taxon>Bacillota</taxon>
        <taxon>Bacilli</taxon>
        <taxon>Bacillales</taxon>
        <taxon>Paenibacillaceae</taxon>
        <taxon>Cohnella</taxon>
    </lineage>
</organism>
<gene>
    <name evidence="2" type="ORF">DFP98_13773</name>
</gene>
<sequence>MKGLWVKDLLVLKKQKLAVVLMFILAICSLAIFGRIGIMVGMSVFLMVVSMVVLSALTVDQQNHGLMYLLTLPIKKRQYVVQKYVLLLLATICSTVVMTIIAGVFAAVADWDIGFSDIFTRVYSVGVAMLSILILTMQYQIKHGPEKAQVAMSIIGAIVAIAIGGVVALVKYTSFGEDIFNRIYTYYIEHGSLLILVFFTVAGAAVVSLSCAKSIKTIESMEIQ</sequence>
<feature type="transmembrane region" description="Helical" evidence="1">
    <location>
        <begin position="190"/>
        <end position="212"/>
    </location>
</feature>
<protein>
    <submittedName>
        <fullName evidence="2">ABC-2 family transporter</fullName>
    </submittedName>
</protein>
<evidence type="ECO:0000313" key="2">
    <source>
        <dbReference type="EMBL" id="RED57081.1"/>
    </source>
</evidence>
<accession>A0A3D9I5W9</accession>
<keyword evidence="1" id="KW-1133">Transmembrane helix</keyword>
<reference evidence="2 3" key="1">
    <citation type="submission" date="2018-07" db="EMBL/GenBank/DDBJ databases">
        <title>Genomic Encyclopedia of Type Strains, Phase III (KMG-III): the genomes of soil and plant-associated and newly described type strains.</title>
        <authorList>
            <person name="Whitman W."/>
        </authorList>
    </citation>
    <scope>NUCLEOTIDE SEQUENCE [LARGE SCALE GENOMIC DNA]</scope>
    <source>
        <strain evidence="2 3">CECT 7287</strain>
    </source>
</reference>
<comment type="caution">
    <text evidence="2">The sequence shown here is derived from an EMBL/GenBank/DDBJ whole genome shotgun (WGS) entry which is preliminary data.</text>
</comment>
<keyword evidence="3" id="KW-1185">Reference proteome</keyword>
<proteinExistence type="predicted"/>
<feature type="transmembrane region" description="Helical" evidence="1">
    <location>
        <begin position="40"/>
        <end position="59"/>
    </location>
</feature>
<evidence type="ECO:0000313" key="3">
    <source>
        <dbReference type="Proteomes" id="UP000256977"/>
    </source>
</evidence>
<dbReference type="EMBL" id="QRDZ01000037">
    <property type="protein sequence ID" value="RED57081.1"/>
    <property type="molecule type" value="Genomic_DNA"/>
</dbReference>
<dbReference type="InterPro" id="IPR025699">
    <property type="entry name" value="ABC2_memb-like"/>
</dbReference>